<accession>A0A1Y5FGR9</accession>
<dbReference type="InterPro" id="IPR009081">
    <property type="entry name" value="PP-bd_ACP"/>
</dbReference>
<dbReference type="Proteomes" id="UP000196531">
    <property type="component" value="Unassembled WGS sequence"/>
</dbReference>
<sequence>MEKKEQLIKLIQEELIDATGLFDVTPEQIDNDELIFGGEGALELDSLDALELVMILEKNFNVKINGKSASRKVFKSFNTVGDFILENSSSEDLATYLK</sequence>
<comment type="caution">
    <text evidence="2">The sequence shown here is derived from an EMBL/GenBank/DDBJ whole genome shotgun (WGS) entry which is preliminary data.</text>
</comment>
<dbReference type="Gene3D" id="1.10.1200.10">
    <property type="entry name" value="ACP-like"/>
    <property type="match status" value="1"/>
</dbReference>
<reference evidence="3" key="1">
    <citation type="journal article" date="2017" name="Proc. Natl. Acad. Sci. U.S.A.">
        <title>Simulation of Deepwater Horizon oil plume reveals substrate specialization within a complex community of hydrocarbon-degraders.</title>
        <authorList>
            <person name="Hu P."/>
            <person name="Dubinsky E.A."/>
            <person name="Probst A.J."/>
            <person name="Wang J."/>
            <person name="Sieber C.M.K."/>
            <person name="Tom L.M."/>
            <person name="Gardinali P."/>
            <person name="Banfield J.F."/>
            <person name="Atlas R.M."/>
            <person name="Andersen G.L."/>
        </authorList>
    </citation>
    <scope>NUCLEOTIDE SEQUENCE [LARGE SCALE GENOMIC DNA]</scope>
</reference>
<dbReference type="AlphaFoldDB" id="A0A1Y5FGR9"/>
<feature type="domain" description="Carrier" evidence="1">
    <location>
        <begin position="1"/>
        <end position="91"/>
    </location>
</feature>
<organism evidence="2 3">
    <name type="scientific">Halobacteriovorax marinus</name>
    <dbReference type="NCBI Taxonomy" id="97084"/>
    <lineage>
        <taxon>Bacteria</taxon>
        <taxon>Pseudomonadati</taxon>
        <taxon>Bdellovibrionota</taxon>
        <taxon>Bacteriovoracia</taxon>
        <taxon>Bacteriovoracales</taxon>
        <taxon>Halobacteriovoraceae</taxon>
        <taxon>Halobacteriovorax</taxon>
    </lineage>
</organism>
<proteinExistence type="predicted"/>
<dbReference type="EMBL" id="MAAO01000004">
    <property type="protein sequence ID" value="OUR98873.1"/>
    <property type="molecule type" value="Genomic_DNA"/>
</dbReference>
<dbReference type="SUPFAM" id="SSF47336">
    <property type="entry name" value="ACP-like"/>
    <property type="match status" value="1"/>
</dbReference>
<dbReference type="InterPro" id="IPR036736">
    <property type="entry name" value="ACP-like_sf"/>
</dbReference>
<protein>
    <recommendedName>
        <fullName evidence="1">Carrier domain-containing protein</fullName>
    </recommendedName>
</protein>
<dbReference type="Pfam" id="PF00550">
    <property type="entry name" value="PP-binding"/>
    <property type="match status" value="1"/>
</dbReference>
<evidence type="ECO:0000259" key="1">
    <source>
        <dbReference type="PROSITE" id="PS50075"/>
    </source>
</evidence>
<name>A0A1Y5FGR9_9BACT</name>
<evidence type="ECO:0000313" key="3">
    <source>
        <dbReference type="Proteomes" id="UP000196531"/>
    </source>
</evidence>
<gene>
    <name evidence="2" type="ORF">A9Q84_05525</name>
</gene>
<dbReference type="PROSITE" id="PS50075">
    <property type="entry name" value="CARRIER"/>
    <property type="match status" value="1"/>
</dbReference>
<evidence type="ECO:0000313" key="2">
    <source>
        <dbReference type="EMBL" id="OUR98873.1"/>
    </source>
</evidence>